<feature type="region of interest" description="Disordered" evidence="2">
    <location>
        <begin position="225"/>
        <end position="306"/>
    </location>
</feature>
<feature type="compositionally biased region" description="Polar residues" evidence="2">
    <location>
        <begin position="225"/>
        <end position="265"/>
    </location>
</feature>
<keyword evidence="1" id="KW-0175">Coiled coil</keyword>
<evidence type="ECO:0000313" key="4">
    <source>
        <dbReference type="EMBL" id="USW55529.1"/>
    </source>
</evidence>
<evidence type="ECO:0000256" key="1">
    <source>
        <dbReference type="SAM" id="Coils"/>
    </source>
</evidence>
<feature type="coiled-coil region" evidence="1">
    <location>
        <begin position="10"/>
        <end position="37"/>
    </location>
</feature>
<evidence type="ECO:0000313" key="5">
    <source>
        <dbReference type="Proteomes" id="UP001056384"/>
    </source>
</evidence>
<evidence type="ECO:0000259" key="3">
    <source>
        <dbReference type="PROSITE" id="PS50020"/>
    </source>
</evidence>
<dbReference type="PROSITE" id="PS50020">
    <property type="entry name" value="WW_DOMAIN_2"/>
    <property type="match status" value="1"/>
</dbReference>
<dbReference type="EMBL" id="CP099424">
    <property type="protein sequence ID" value="USW55529.1"/>
    <property type="molecule type" value="Genomic_DNA"/>
</dbReference>
<proteinExistence type="predicted"/>
<dbReference type="InterPro" id="IPR001202">
    <property type="entry name" value="WW_dom"/>
</dbReference>
<reference evidence="4" key="1">
    <citation type="submission" date="2022-06" db="EMBL/GenBank/DDBJ databases">
        <title>Complete genome sequences of two strains of the flax pathogen Septoria linicola.</title>
        <authorList>
            <person name="Lapalu N."/>
            <person name="Simon A."/>
            <person name="Demenou B."/>
            <person name="Paumier D."/>
            <person name="Guillot M.-P."/>
            <person name="Gout L."/>
            <person name="Valade R."/>
        </authorList>
    </citation>
    <scope>NUCLEOTIDE SEQUENCE</scope>
    <source>
        <strain evidence="4">SE15195</strain>
    </source>
</reference>
<keyword evidence="5" id="KW-1185">Reference proteome</keyword>
<evidence type="ECO:0000256" key="2">
    <source>
        <dbReference type="SAM" id="MobiDB-lite"/>
    </source>
</evidence>
<feature type="region of interest" description="Disordered" evidence="2">
    <location>
        <begin position="124"/>
        <end position="155"/>
    </location>
</feature>
<protein>
    <submittedName>
        <fullName evidence="4">WW domain-containing protein</fullName>
    </submittedName>
</protein>
<name>A0A9Q9EMJ1_9PEZI</name>
<feature type="region of interest" description="Disordered" evidence="2">
    <location>
        <begin position="175"/>
        <end position="213"/>
    </location>
</feature>
<dbReference type="Proteomes" id="UP001056384">
    <property type="component" value="Chromosome 7"/>
</dbReference>
<accession>A0A9Q9EMJ1</accession>
<sequence>MEASSRKQVRKDMPDRLRELEDRVQQMQDKFDKETQELRVQLAQTRTQHHWQRCLLTVLHEVRYRQMQSTIDEHQRDVETRANETSSLRAELAQQKNAMGEQTSALKEATAAIKAVEEDLNSLRQSTTCSTRSSTPSVPVAAPVPPLSPQPAVQTRPHLDLSLTTNLIERMVRARAGRASAAQPPPPGASSRVPRSLPSQETHAPAVSTPQPHVAQITPALSPSSYTAESYTLPQTGPPLQSTQHATQPSGYGQAYQPQPLQGTQAPLAPAPPHHVAQYAPAPRPLYTDNAYPSSHPHPPQQAQRPLPRGWWAVYDYYGRPYYSNPFTGQRQWQRP</sequence>
<dbReference type="SUPFAM" id="SSF51045">
    <property type="entry name" value="WW domain"/>
    <property type="match status" value="1"/>
</dbReference>
<gene>
    <name evidence="4" type="ORF">Slin15195_G088480</name>
</gene>
<feature type="domain" description="WW" evidence="3">
    <location>
        <begin position="305"/>
        <end position="336"/>
    </location>
</feature>
<feature type="compositionally biased region" description="Low complexity" evidence="2">
    <location>
        <begin position="126"/>
        <end position="141"/>
    </location>
</feature>
<dbReference type="AlphaFoldDB" id="A0A9Q9EMJ1"/>
<dbReference type="InterPro" id="IPR036020">
    <property type="entry name" value="WW_dom_sf"/>
</dbReference>
<organism evidence="4 5">
    <name type="scientific">Septoria linicola</name>
    <dbReference type="NCBI Taxonomy" id="215465"/>
    <lineage>
        <taxon>Eukaryota</taxon>
        <taxon>Fungi</taxon>
        <taxon>Dikarya</taxon>
        <taxon>Ascomycota</taxon>
        <taxon>Pezizomycotina</taxon>
        <taxon>Dothideomycetes</taxon>
        <taxon>Dothideomycetidae</taxon>
        <taxon>Mycosphaerellales</taxon>
        <taxon>Mycosphaerellaceae</taxon>
        <taxon>Septoria</taxon>
    </lineage>
</organism>
<dbReference type="Gene3D" id="2.20.70.10">
    <property type="match status" value="1"/>
</dbReference>